<evidence type="ECO:0000256" key="4">
    <source>
        <dbReference type="ARBA" id="ARBA00022555"/>
    </source>
</evidence>
<dbReference type="PROSITE" id="PS01261">
    <property type="entry name" value="UPF0020"/>
    <property type="match status" value="1"/>
</dbReference>
<evidence type="ECO:0000256" key="14">
    <source>
        <dbReference type="ARBA" id="ARBA00082665"/>
    </source>
</evidence>
<reference evidence="17" key="1">
    <citation type="journal article" date="2020" name="mSystems">
        <title>Genome- and Community-Level Interaction Insights into Carbon Utilization and Element Cycling Functions of Hydrothermarchaeota in Hydrothermal Sediment.</title>
        <authorList>
            <person name="Zhou Z."/>
            <person name="Liu Y."/>
            <person name="Xu W."/>
            <person name="Pan J."/>
            <person name="Luo Z.H."/>
            <person name="Li M."/>
        </authorList>
    </citation>
    <scope>NUCLEOTIDE SEQUENCE [LARGE SCALE GENOMIC DNA]</scope>
    <source>
        <strain evidence="17">SpSt-62</strain>
        <strain evidence="16">SpSt-97</strain>
    </source>
</reference>
<evidence type="ECO:0000256" key="5">
    <source>
        <dbReference type="ARBA" id="ARBA00022603"/>
    </source>
</evidence>
<dbReference type="Pfam" id="PF01170">
    <property type="entry name" value="UPF0020"/>
    <property type="match status" value="1"/>
</dbReference>
<comment type="catalytic activity">
    <reaction evidence="10">
        <text>guanosine(10) in tRNA + 2 S-adenosyl-L-methionine = N(2)-dimethylguanosine(10) in tRNA + 2 S-adenosyl-L-homocysteine + 2 H(+)</text>
        <dbReference type="Rhea" id="RHEA:43124"/>
        <dbReference type="Rhea" id="RHEA-COMP:10355"/>
        <dbReference type="Rhea" id="RHEA-COMP:10358"/>
        <dbReference type="ChEBI" id="CHEBI:15378"/>
        <dbReference type="ChEBI" id="CHEBI:57856"/>
        <dbReference type="ChEBI" id="CHEBI:59789"/>
        <dbReference type="ChEBI" id="CHEBI:74269"/>
        <dbReference type="ChEBI" id="CHEBI:74513"/>
        <dbReference type="EC" id="2.1.1.213"/>
    </reaction>
</comment>
<dbReference type="Gene3D" id="3.40.50.150">
    <property type="entry name" value="Vaccinia Virus protein VP39"/>
    <property type="match status" value="1"/>
</dbReference>
<feature type="domain" description="Ribosomal RNA large subunit methyltransferase K/L-like methyltransferase" evidence="15">
    <location>
        <begin position="147"/>
        <end position="308"/>
    </location>
</feature>
<keyword evidence="6 17" id="KW-0808">Transferase</keyword>
<evidence type="ECO:0000256" key="9">
    <source>
        <dbReference type="ARBA" id="ARBA00022884"/>
    </source>
</evidence>
<evidence type="ECO:0000256" key="6">
    <source>
        <dbReference type="ARBA" id="ARBA00022679"/>
    </source>
</evidence>
<accession>A0A7C4S600</accession>
<dbReference type="SUPFAM" id="SSF53335">
    <property type="entry name" value="S-adenosyl-L-methionine-dependent methyltransferases"/>
    <property type="match status" value="1"/>
</dbReference>
<dbReference type="PANTHER" id="PTHR14911:SF21">
    <property type="entry name" value="N2-METHYLGUANOSINE TRNA METHYLTRANSFERASE"/>
    <property type="match status" value="1"/>
</dbReference>
<dbReference type="InterPro" id="IPR029063">
    <property type="entry name" value="SAM-dependent_MTases_sf"/>
</dbReference>
<dbReference type="GO" id="GO:0030488">
    <property type="term" value="P:tRNA methylation"/>
    <property type="evidence" value="ECO:0007669"/>
    <property type="project" value="TreeGrafter"/>
</dbReference>
<keyword evidence="9" id="KW-0694">RNA-binding</keyword>
<comment type="subcellular location">
    <subcellularLocation>
        <location evidence="1">Cytoplasm</location>
    </subcellularLocation>
</comment>
<name>A0A7C4S600_9EURY</name>
<dbReference type="GO" id="GO:0160101">
    <property type="term" value="F:tRNA (guanine(10)-N2)-dimethyltransferase activity"/>
    <property type="evidence" value="ECO:0007669"/>
    <property type="project" value="UniProtKB-EC"/>
</dbReference>
<dbReference type="CDD" id="cd02440">
    <property type="entry name" value="AdoMet_MTases"/>
    <property type="match status" value="1"/>
</dbReference>
<dbReference type="EC" id="2.1.1.213" evidence="13"/>
<evidence type="ECO:0000256" key="1">
    <source>
        <dbReference type="ARBA" id="ARBA00004496"/>
    </source>
</evidence>
<dbReference type="GO" id="GO:0005737">
    <property type="term" value="C:cytoplasm"/>
    <property type="evidence" value="ECO:0007669"/>
    <property type="project" value="UniProtKB-SubCell"/>
</dbReference>
<dbReference type="EMBL" id="DTAK01000046">
    <property type="protein sequence ID" value="HGU59729.1"/>
    <property type="molecule type" value="Genomic_DNA"/>
</dbReference>
<sequence length="316" mass="36134">MRIILYLSGEFEELARIEAETFLSRVLLADRQITVGECGFNRFERFGLIHEASLHLFSCESNELHDFFREVEIPDGKCCVRVRNIGEKKADSTKLERELGAILWKRGAKISVSNPEYIYRVYLANKAHVGILLHVTDRKQFLERRPDLKPFFRPGAILPRLARSLVNIALKEGTLLDPMCGTGTIIIEAGLMGLDFLGIEAYSNIARGCKINLHHYGLPSNILIGDARNLPLKDESVDAIVTDFPYLQSTKALGDLLDLYEKSLSEFKRVLKPNCRLIFISNLDVEETVKNFEIKYKLYQRLHKSLTRRIYICLNS</sequence>
<comment type="caution">
    <text evidence="17">The sequence shown here is derived from an EMBL/GenBank/DDBJ whole genome shotgun (WGS) entry which is preliminary data.</text>
</comment>
<evidence type="ECO:0000313" key="16">
    <source>
        <dbReference type="EMBL" id="HGE66199.1"/>
    </source>
</evidence>
<comment type="function">
    <text evidence="11">Catalyzes the adenosylmethionine-dependent methylation of the exocyclic amino group (N(2)) of guanosine at position 10 of various tRNAs. Acts via a two-step process that leads to the formation of either N(2)-monomethyl (m(2)G) or N(2)-dimethylguanosine (m(2)(2)G).</text>
</comment>
<organism evidence="17">
    <name type="scientific">Geoglobus ahangari</name>
    <dbReference type="NCBI Taxonomy" id="113653"/>
    <lineage>
        <taxon>Archaea</taxon>
        <taxon>Methanobacteriati</taxon>
        <taxon>Methanobacteriota</taxon>
        <taxon>Archaeoglobi</taxon>
        <taxon>Archaeoglobales</taxon>
        <taxon>Archaeoglobaceae</taxon>
        <taxon>Geoglobus</taxon>
    </lineage>
</organism>
<evidence type="ECO:0000256" key="2">
    <source>
        <dbReference type="ARBA" id="ARBA00011245"/>
    </source>
</evidence>
<evidence type="ECO:0000259" key="15">
    <source>
        <dbReference type="Pfam" id="PF01170"/>
    </source>
</evidence>
<evidence type="ECO:0000313" key="17">
    <source>
        <dbReference type="EMBL" id="HGU59729.1"/>
    </source>
</evidence>
<gene>
    <name evidence="17" type="ORF">ENT89_06225</name>
    <name evidence="16" type="ORF">ENX77_03615</name>
</gene>
<comment type="subunit">
    <text evidence="2">Monomer.</text>
</comment>
<comment type="similarity">
    <text evidence="12">Belongs to the methyltransferase superfamily. Trm-G10 family.</text>
</comment>
<dbReference type="EMBL" id="DTPI01000024">
    <property type="protein sequence ID" value="HGE66199.1"/>
    <property type="molecule type" value="Genomic_DNA"/>
</dbReference>
<dbReference type="InterPro" id="IPR053943">
    <property type="entry name" value="RlmKL-like_Mtase_CS"/>
</dbReference>
<dbReference type="FunFam" id="3.40.50.150:FF:000251">
    <property type="entry name" value="Putative RNA methylase"/>
    <property type="match status" value="1"/>
</dbReference>
<evidence type="ECO:0000256" key="7">
    <source>
        <dbReference type="ARBA" id="ARBA00022691"/>
    </source>
</evidence>
<keyword evidence="8" id="KW-0819">tRNA processing</keyword>
<dbReference type="AlphaFoldDB" id="A0A7C4S600"/>
<keyword evidence="3" id="KW-0963">Cytoplasm</keyword>
<protein>
    <recommendedName>
        <fullName evidence="13">tRNA (guanine(10)-N(2))-dimethyltransferase</fullName>
        <ecNumber evidence="13">2.1.1.213</ecNumber>
    </recommendedName>
    <alternativeName>
        <fullName evidence="14">tRNA:G10 dimethyltransferase</fullName>
    </alternativeName>
</protein>
<dbReference type="GO" id="GO:0000049">
    <property type="term" value="F:tRNA binding"/>
    <property type="evidence" value="ECO:0007669"/>
    <property type="project" value="UniProtKB-KW"/>
</dbReference>
<keyword evidence="5 17" id="KW-0489">Methyltransferase</keyword>
<evidence type="ECO:0000256" key="10">
    <source>
        <dbReference type="ARBA" id="ARBA00051883"/>
    </source>
</evidence>
<evidence type="ECO:0000256" key="3">
    <source>
        <dbReference type="ARBA" id="ARBA00022490"/>
    </source>
</evidence>
<evidence type="ECO:0000256" key="12">
    <source>
        <dbReference type="ARBA" id="ARBA00061338"/>
    </source>
</evidence>
<evidence type="ECO:0000256" key="8">
    <source>
        <dbReference type="ARBA" id="ARBA00022694"/>
    </source>
</evidence>
<keyword evidence="7" id="KW-0949">S-adenosyl-L-methionine</keyword>
<evidence type="ECO:0000256" key="11">
    <source>
        <dbReference type="ARBA" id="ARBA00054380"/>
    </source>
</evidence>
<dbReference type="PANTHER" id="PTHR14911">
    <property type="entry name" value="THUMP DOMAIN-CONTAINING"/>
    <property type="match status" value="1"/>
</dbReference>
<evidence type="ECO:0000256" key="13">
    <source>
        <dbReference type="ARBA" id="ARBA00066936"/>
    </source>
</evidence>
<keyword evidence="4" id="KW-0820">tRNA-binding</keyword>
<dbReference type="InterPro" id="IPR000241">
    <property type="entry name" value="RlmKL-like_Mtase"/>
</dbReference>
<dbReference type="SUPFAM" id="SSF143437">
    <property type="entry name" value="THUMP domain-like"/>
    <property type="match status" value="1"/>
</dbReference>
<proteinExistence type="inferred from homology"/>